<gene>
    <name evidence="3" type="ORF">SAMN05192565_102262</name>
</gene>
<evidence type="ECO:0000313" key="3">
    <source>
        <dbReference type="EMBL" id="SFG38681.1"/>
    </source>
</evidence>
<dbReference type="InterPro" id="IPR024654">
    <property type="entry name" value="Calcineurin-like_PHP_lpxH"/>
</dbReference>
<dbReference type="OrthoDB" id="5380073at2"/>
<evidence type="ECO:0000256" key="1">
    <source>
        <dbReference type="ARBA" id="ARBA00008950"/>
    </source>
</evidence>
<evidence type="ECO:0000313" key="4">
    <source>
        <dbReference type="Proteomes" id="UP000199229"/>
    </source>
</evidence>
<proteinExistence type="inferred from homology"/>
<comment type="similarity">
    <text evidence="1">Belongs to the metallophosphoesterase superfamily. YfcE family.</text>
</comment>
<dbReference type="Proteomes" id="UP000199229">
    <property type="component" value="Unassembled WGS sequence"/>
</dbReference>
<organism evidence="3 4">
    <name type="scientific">Methylobacterium gossipiicola</name>
    <dbReference type="NCBI Taxonomy" id="582675"/>
    <lineage>
        <taxon>Bacteria</taxon>
        <taxon>Pseudomonadati</taxon>
        <taxon>Pseudomonadota</taxon>
        <taxon>Alphaproteobacteria</taxon>
        <taxon>Hyphomicrobiales</taxon>
        <taxon>Methylobacteriaceae</taxon>
        <taxon>Methylobacterium</taxon>
    </lineage>
</organism>
<dbReference type="SUPFAM" id="SSF56300">
    <property type="entry name" value="Metallo-dependent phosphatases"/>
    <property type="match status" value="1"/>
</dbReference>
<feature type="domain" description="Calcineurin-like phosphoesterase" evidence="2">
    <location>
        <begin position="1"/>
        <end position="133"/>
    </location>
</feature>
<dbReference type="EMBL" id="FOPM01000002">
    <property type="protein sequence ID" value="SFG38681.1"/>
    <property type="molecule type" value="Genomic_DNA"/>
</dbReference>
<dbReference type="Pfam" id="PF12850">
    <property type="entry name" value="Metallophos_2"/>
    <property type="match status" value="1"/>
</dbReference>
<reference evidence="4" key="1">
    <citation type="submission" date="2016-10" db="EMBL/GenBank/DDBJ databases">
        <authorList>
            <person name="Varghese N."/>
            <person name="Submissions S."/>
        </authorList>
    </citation>
    <scope>NUCLEOTIDE SEQUENCE [LARGE SCALE GENOMIC DNA]</scope>
    <source>
        <strain evidence="4">Gh-105</strain>
    </source>
</reference>
<dbReference type="AlphaFoldDB" id="A0A1I2RLG8"/>
<evidence type="ECO:0000259" key="2">
    <source>
        <dbReference type="Pfam" id="PF12850"/>
    </source>
</evidence>
<dbReference type="STRING" id="582675.SAMN05192565_102262"/>
<name>A0A1I2RLG8_9HYPH</name>
<dbReference type="Gene3D" id="3.60.21.10">
    <property type="match status" value="1"/>
</dbReference>
<accession>A0A1I2RLG8</accession>
<keyword evidence="4" id="KW-1185">Reference proteome</keyword>
<protein>
    <submittedName>
        <fullName evidence="3">Calcineurin-like phosphoesterase superfamily protein</fullName>
    </submittedName>
</protein>
<sequence>MTVWFTSDTHFSDPRILRIDKRPYPDLPTHDAALIAAWNAVVSPVDTVWHLGDVALRPSPDCIAELLGALNGTKHLIVGNNDGPETLAASGWASVGHYAEIVVDERPLVLCHYAFRTWNGMGRGAVDLHGHSHGKLTPIRRQYDVGVDAQGFRPVNLPAILASRRGRKAGGRGTEPSP</sequence>
<dbReference type="InterPro" id="IPR029052">
    <property type="entry name" value="Metallo-depent_PP-like"/>
</dbReference>
<dbReference type="RefSeq" id="WP_091968737.1">
    <property type="nucleotide sequence ID" value="NZ_FOPM01000002.1"/>
</dbReference>